<feature type="transmembrane region" description="Helical" evidence="7">
    <location>
        <begin position="6"/>
        <end position="27"/>
    </location>
</feature>
<evidence type="ECO:0000256" key="6">
    <source>
        <dbReference type="ARBA" id="ARBA00023136"/>
    </source>
</evidence>
<dbReference type="InterPro" id="IPR023271">
    <property type="entry name" value="Aquaporin-like"/>
</dbReference>
<proteinExistence type="inferred from homology"/>
<organism evidence="8">
    <name type="scientific">bioreactor metagenome</name>
    <dbReference type="NCBI Taxonomy" id="1076179"/>
    <lineage>
        <taxon>unclassified sequences</taxon>
        <taxon>metagenomes</taxon>
        <taxon>ecological metagenomes</taxon>
    </lineage>
</organism>
<comment type="similarity">
    <text evidence="2">Belongs to the MIP/aquaporin (TC 1.A.8) family.</text>
</comment>
<dbReference type="PRINTS" id="PR00783">
    <property type="entry name" value="MINTRINSICP"/>
</dbReference>
<evidence type="ECO:0000256" key="4">
    <source>
        <dbReference type="ARBA" id="ARBA00022692"/>
    </source>
</evidence>
<keyword evidence="3" id="KW-0813">Transport</keyword>
<dbReference type="GO" id="GO:0015254">
    <property type="term" value="F:glycerol channel activity"/>
    <property type="evidence" value="ECO:0007669"/>
    <property type="project" value="TreeGrafter"/>
</dbReference>
<dbReference type="GO" id="GO:0005886">
    <property type="term" value="C:plasma membrane"/>
    <property type="evidence" value="ECO:0007669"/>
    <property type="project" value="TreeGrafter"/>
</dbReference>
<accession>A0A645I7T8</accession>
<dbReference type="InterPro" id="IPR050363">
    <property type="entry name" value="MIP/Aquaporin"/>
</dbReference>
<evidence type="ECO:0000313" key="8">
    <source>
        <dbReference type="EMBL" id="MPN46842.1"/>
    </source>
</evidence>
<sequence>MGLNYLFVFGIIVSIGMSLGGLTGYAINPARDLGPRIAHAILPIKGKGSSRWDYAIVPILGPIVGGALAAWLFMIIPW</sequence>
<dbReference type="AlphaFoldDB" id="A0A645I7T8"/>
<protein>
    <submittedName>
        <fullName evidence="8">Glycerol uptake facilitator protein</fullName>
    </submittedName>
</protein>
<keyword evidence="6 7" id="KW-0472">Membrane</keyword>
<comment type="caution">
    <text evidence="8">The sequence shown here is derived from an EMBL/GenBank/DDBJ whole genome shotgun (WGS) entry which is preliminary data.</text>
</comment>
<keyword evidence="4 7" id="KW-0812">Transmembrane</keyword>
<dbReference type="Pfam" id="PF00230">
    <property type="entry name" value="MIP"/>
    <property type="match status" value="1"/>
</dbReference>
<dbReference type="InterPro" id="IPR000425">
    <property type="entry name" value="MIP"/>
</dbReference>
<dbReference type="EMBL" id="VSSQ01107850">
    <property type="protein sequence ID" value="MPN46842.1"/>
    <property type="molecule type" value="Genomic_DNA"/>
</dbReference>
<dbReference type="Gene3D" id="1.20.1080.10">
    <property type="entry name" value="Glycerol uptake facilitator protein"/>
    <property type="match status" value="1"/>
</dbReference>
<evidence type="ECO:0000256" key="2">
    <source>
        <dbReference type="ARBA" id="ARBA00006175"/>
    </source>
</evidence>
<feature type="transmembrane region" description="Helical" evidence="7">
    <location>
        <begin position="54"/>
        <end position="76"/>
    </location>
</feature>
<evidence type="ECO:0000256" key="5">
    <source>
        <dbReference type="ARBA" id="ARBA00022989"/>
    </source>
</evidence>
<reference evidence="8" key="1">
    <citation type="submission" date="2019-08" db="EMBL/GenBank/DDBJ databases">
        <authorList>
            <person name="Kucharzyk K."/>
            <person name="Murdoch R.W."/>
            <person name="Higgins S."/>
            <person name="Loffler F."/>
        </authorList>
    </citation>
    <scope>NUCLEOTIDE SEQUENCE</scope>
</reference>
<comment type="subcellular location">
    <subcellularLocation>
        <location evidence="1">Membrane</location>
        <topology evidence="1">Multi-pass membrane protein</topology>
    </subcellularLocation>
</comment>
<name>A0A645I7T8_9ZZZZ</name>
<keyword evidence="5 7" id="KW-1133">Transmembrane helix</keyword>
<evidence type="ECO:0000256" key="3">
    <source>
        <dbReference type="ARBA" id="ARBA00022448"/>
    </source>
</evidence>
<dbReference type="SUPFAM" id="SSF81338">
    <property type="entry name" value="Aquaporin-like"/>
    <property type="match status" value="1"/>
</dbReference>
<gene>
    <name evidence="8" type="primary">glpF_11</name>
    <name evidence="8" type="ORF">SDC9_194441</name>
</gene>
<evidence type="ECO:0000256" key="7">
    <source>
        <dbReference type="SAM" id="Phobius"/>
    </source>
</evidence>
<evidence type="ECO:0000256" key="1">
    <source>
        <dbReference type="ARBA" id="ARBA00004141"/>
    </source>
</evidence>
<dbReference type="PANTHER" id="PTHR43829">
    <property type="entry name" value="AQUAPORIN OR AQUAGLYCEROPORIN RELATED"/>
    <property type="match status" value="1"/>
</dbReference>
<dbReference type="PANTHER" id="PTHR43829:SF9">
    <property type="entry name" value="AQUAPORIN-9"/>
    <property type="match status" value="1"/>
</dbReference>